<dbReference type="InterPro" id="IPR009256">
    <property type="entry name" value="YqgQ-like"/>
</dbReference>
<comment type="caution">
    <text evidence="1">The sequence shown here is derived from an EMBL/GenBank/DDBJ whole genome shotgun (WGS) entry which is preliminary data.</text>
</comment>
<proteinExistence type="predicted"/>
<dbReference type="RefSeq" id="WP_007202180.1">
    <property type="nucleotide sequence ID" value="NZ_AKKV01000026.1"/>
</dbReference>
<dbReference type="PATRIC" id="fig|1196324.3.peg.2142"/>
<dbReference type="AlphaFoldDB" id="I8AHH1"/>
<gene>
    <name evidence="1" type="ORF">A374_10480</name>
</gene>
<sequence>MKTVYDVQQLLKRYGIFVYTGHPKGDLELMQEELRGLYDMRLITIADYQKAVLILRANVRLN</sequence>
<dbReference type="eggNOG" id="COG4483">
    <property type="taxonomic scope" value="Bacteria"/>
</dbReference>
<dbReference type="OrthoDB" id="2361671at2"/>
<dbReference type="STRING" id="1196324.A374_10480"/>
<keyword evidence="2" id="KW-1185">Reference proteome</keyword>
<dbReference type="Gene3D" id="1.10.287.760">
    <property type="entry name" value="YqgQ-like"/>
    <property type="match status" value="1"/>
</dbReference>
<evidence type="ECO:0008006" key="3">
    <source>
        <dbReference type="Google" id="ProtNLM"/>
    </source>
</evidence>
<dbReference type="Pfam" id="PF06014">
    <property type="entry name" value="YqgQ-like"/>
    <property type="match status" value="1"/>
</dbReference>
<accession>I8AHH1</accession>
<evidence type="ECO:0000313" key="2">
    <source>
        <dbReference type="Proteomes" id="UP000004080"/>
    </source>
</evidence>
<dbReference type="SUPFAM" id="SSF158379">
    <property type="entry name" value="YqgQ-like"/>
    <property type="match status" value="1"/>
</dbReference>
<dbReference type="Proteomes" id="UP000004080">
    <property type="component" value="Unassembled WGS sequence"/>
</dbReference>
<dbReference type="EMBL" id="AKKV01000026">
    <property type="protein sequence ID" value="EIT85162.1"/>
    <property type="molecule type" value="Genomic_DNA"/>
</dbReference>
<organism evidence="1 2">
    <name type="scientific">Fictibacillus macauensis ZFHKF-1</name>
    <dbReference type="NCBI Taxonomy" id="1196324"/>
    <lineage>
        <taxon>Bacteria</taxon>
        <taxon>Bacillati</taxon>
        <taxon>Bacillota</taxon>
        <taxon>Bacilli</taxon>
        <taxon>Bacillales</taxon>
        <taxon>Fictibacillaceae</taxon>
        <taxon>Fictibacillus</taxon>
    </lineage>
</organism>
<name>I8AHH1_9BACL</name>
<dbReference type="InterPro" id="IPR023164">
    <property type="entry name" value="YqgQ-like_sf"/>
</dbReference>
<protein>
    <recommendedName>
        <fullName evidence="3">Cytosolic protein</fullName>
    </recommendedName>
</protein>
<evidence type="ECO:0000313" key="1">
    <source>
        <dbReference type="EMBL" id="EIT85162.1"/>
    </source>
</evidence>
<reference evidence="1 2" key="1">
    <citation type="journal article" date="2012" name="J. Bacteriol.">
        <title>Genome of Bacillus macauensis ZFHKF-1, a Long-Chain-Forming Bacterium.</title>
        <authorList>
            <person name="Cai L."/>
            <person name="Zhang T."/>
        </authorList>
    </citation>
    <scope>NUCLEOTIDE SEQUENCE [LARGE SCALE GENOMIC DNA]</scope>
    <source>
        <strain evidence="1 2">ZFHKF-1</strain>
    </source>
</reference>